<keyword evidence="2" id="KW-1185">Reference proteome</keyword>
<evidence type="ECO:0000313" key="2">
    <source>
        <dbReference type="Proteomes" id="UP000798662"/>
    </source>
</evidence>
<name>A0ACC3C269_PYRYE</name>
<dbReference type="EMBL" id="CM020619">
    <property type="protein sequence ID" value="KAK1863953.1"/>
    <property type="molecule type" value="Genomic_DNA"/>
</dbReference>
<comment type="caution">
    <text evidence="1">The sequence shown here is derived from an EMBL/GenBank/DDBJ whole genome shotgun (WGS) entry which is preliminary data.</text>
</comment>
<reference evidence="1" key="1">
    <citation type="submission" date="2019-11" db="EMBL/GenBank/DDBJ databases">
        <title>Nori genome reveals adaptations in red seaweeds to the harsh intertidal environment.</title>
        <authorList>
            <person name="Wang D."/>
            <person name="Mao Y."/>
        </authorList>
    </citation>
    <scope>NUCLEOTIDE SEQUENCE</scope>
    <source>
        <tissue evidence="1">Gametophyte</tissue>
    </source>
</reference>
<evidence type="ECO:0000313" key="1">
    <source>
        <dbReference type="EMBL" id="KAK1863953.1"/>
    </source>
</evidence>
<protein>
    <submittedName>
        <fullName evidence="1">Uncharacterized protein</fullName>
    </submittedName>
</protein>
<sequence length="422" mass="42381">MRVHTAAAIAAAASAAAVVVWAPVVTPATAQSPFLSAPRTVGTDATPPSATFTRPPLAEARLDAAYGSTVRRLTTATTAGGGGGIIDSPRTRVENADGTLFLARTKDTYAAYAVADGSLVAALPADARKGNPSWHPSDAATVWYVESRSAKSPAPELRRFNVRTLAAGVAAGGAGSAIRGGLLAAYPAATAISTGSAGGGFSADGARHAWAVWSKTHLLGLIAVDVPADAVLGTASSPERGQLAEVSVSPSGEHVVVAWFEGTYVYDTAGMGGERLIHTRAELGAVVAGPPGGADVWVQSNLLSSTRNGGWLEAVDLATSARARLIDLFAAGTSVQVSGGAVGVPGWALVSTSGCKTPGAWTCNKLLAVNVASAVAVHLAHTHHCGGGGGGCAQRGCQTQTSPAFTSRLTRACAGGRGRYTP</sequence>
<gene>
    <name evidence="1" type="ORF">I4F81_006505</name>
</gene>
<accession>A0ACC3C269</accession>
<dbReference type="Proteomes" id="UP000798662">
    <property type="component" value="Chromosome 2"/>
</dbReference>
<organism evidence="1 2">
    <name type="scientific">Pyropia yezoensis</name>
    <name type="common">Susabi-nori</name>
    <name type="synonym">Porphyra yezoensis</name>
    <dbReference type="NCBI Taxonomy" id="2788"/>
    <lineage>
        <taxon>Eukaryota</taxon>
        <taxon>Rhodophyta</taxon>
        <taxon>Bangiophyceae</taxon>
        <taxon>Bangiales</taxon>
        <taxon>Bangiaceae</taxon>
        <taxon>Pyropia</taxon>
    </lineage>
</organism>
<proteinExistence type="predicted"/>